<dbReference type="EMBL" id="JAMPJU010000004">
    <property type="protein sequence ID" value="MCV9882100.1"/>
    <property type="molecule type" value="Genomic_DNA"/>
</dbReference>
<gene>
    <name evidence="2" type="ORF">NC803_07605</name>
    <name evidence="3" type="ORF">NC856_07430</name>
</gene>
<sequence length="488" mass="54192">MMLKSVRRVIKRVVILFAVVALTLLAIRVYDTQSGPPLALWHTYVPDELSADELDNADWAAYLRAEKRLFQQVNQHVTQALDADEQRPINRYFSGSPVYPGKFQHDWNRSYKLMPDGAPKGAVVLLHGLTDAPYSLRHVAERYRQRGFVVVGIRLPAHGTVPGALTDVRWQDWLAATRLAVREAGRYIGAASGRVLPLHIVGFSNGGALALKYALDALDDTTLARPDQLILISPMIGITSYARFAGLAGLPAIFPPFAKSAWLGILPEFNPFKYNSFPVNGARQSWLLTHELQRQLTRKAQRQALAELPPVLTFQSVMDFTVSTRAVITAFYDLLPANGSQLVLFDVNRTISFGLLLRDSANNAISHLLPPAPRRYDTTVITNASPDSAQAIAFDVAAGMTRERSRDLAIDYPPDVYSLSHIALPFPDSDALYGRFSQNPHEFGLPLGMIAARGERSALVVDLDTLLRLSSNPFFPYLIQRIEEKIPQ</sequence>
<dbReference type="Pfam" id="PF12146">
    <property type="entry name" value="Hydrolase_4"/>
    <property type="match status" value="1"/>
</dbReference>
<comment type="caution">
    <text evidence="2">The sequence shown here is derived from an EMBL/GenBank/DDBJ whole genome shotgun (WGS) entry which is preliminary data.</text>
</comment>
<dbReference type="Gene3D" id="3.40.50.1820">
    <property type="entry name" value="alpha/beta hydrolase"/>
    <property type="match status" value="1"/>
</dbReference>
<organism evidence="2 5">
    <name type="scientific">Brenneria izbisi</name>
    <dbReference type="NCBI Taxonomy" id="2939450"/>
    <lineage>
        <taxon>Bacteria</taxon>
        <taxon>Pseudomonadati</taxon>
        <taxon>Pseudomonadota</taxon>
        <taxon>Gammaproteobacteria</taxon>
        <taxon>Enterobacterales</taxon>
        <taxon>Pectobacteriaceae</taxon>
        <taxon>Brenneria</taxon>
    </lineage>
</organism>
<evidence type="ECO:0000259" key="1">
    <source>
        <dbReference type="Pfam" id="PF12146"/>
    </source>
</evidence>
<dbReference type="InterPro" id="IPR029058">
    <property type="entry name" value="AB_hydrolase_fold"/>
</dbReference>
<dbReference type="Proteomes" id="UP001165569">
    <property type="component" value="Unassembled WGS sequence"/>
</dbReference>
<dbReference type="EMBL" id="JAMPJT010000004">
    <property type="protein sequence ID" value="MCV9878717.1"/>
    <property type="molecule type" value="Genomic_DNA"/>
</dbReference>
<dbReference type="InterPro" id="IPR051044">
    <property type="entry name" value="MAG_DAG_Lipase"/>
</dbReference>
<evidence type="ECO:0000313" key="3">
    <source>
        <dbReference type="EMBL" id="MCV9882100.1"/>
    </source>
</evidence>
<dbReference type="InterPro" id="IPR022742">
    <property type="entry name" value="Hydrolase_4"/>
</dbReference>
<proteinExistence type="predicted"/>
<protein>
    <submittedName>
        <fullName evidence="2">Alpha/beta hydrolase</fullName>
    </submittedName>
</protein>
<dbReference type="GO" id="GO:0016787">
    <property type="term" value="F:hydrolase activity"/>
    <property type="evidence" value="ECO:0007669"/>
    <property type="project" value="UniProtKB-KW"/>
</dbReference>
<dbReference type="AlphaFoldDB" id="A0AA41XXX7"/>
<name>A0AA41XXX7_9GAMM</name>
<keyword evidence="2" id="KW-0378">Hydrolase</keyword>
<accession>A0AA41XXX7</accession>
<evidence type="ECO:0000313" key="5">
    <source>
        <dbReference type="Proteomes" id="UP001165569"/>
    </source>
</evidence>
<feature type="domain" description="Serine aminopeptidase S33" evidence="1">
    <location>
        <begin position="118"/>
        <end position="248"/>
    </location>
</feature>
<dbReference type="Proteomes" id="UP001165568">
    <property type="component" value="Unassembled WGS sequence"/>
</dbReference>
<dbReference type="RefSeq" id="WP_264089789.1">
    <property type="nucleotide sequence ID" value="NZ_JAMPJT010000004.1"/>
</dbReference>
<dbReference type="SUPFAM" id="SSF53474">
    <property type="entry name" value="alpha/beta-Hydrolases"/>
    <property type="match status" value="1"/>
</dbReference>
<evidence type="ECO:0000313" key="2">
    <source>
        <dbReference type="EMBL" id="MCV9878717.1"/>
    </source>
</evidence>
<reference evidence="2" key="1">
    <citation type="submission" date="2022-04" db="EMBL/GenBank/DDBJ databases">
        <title>Brenneria sp. isolated from walnut trees in Serbia.</title>
        <authorList>
            <person name="Gasic K."/>
            <person name="Zlatkovic N."/>
            <person name="Kuzmanovic N."/>
        </authorList>
    </citation>
    <scope>NUCLEOTIDE SEQUENCE</scope>
    <source>
        <strain evidence="3">KBI 423</strain>
        <strain evidence="2">KBI 447</strain>
    </source>
</reference>
<dbReference type="PANTHER" id="PTHR11614">
    <property type="entry name" value="PHOSPHOLIPASE-RELATED"/>
    <property type="match status" value="1"/>
</dbReference>
<keyword evidence="4" id="KW-1185">Reference proteome</keyword>
<evidence type="ECO:0000313" key="4">
    <source>
        <dbReference type="Proteomes" id="UP001165568"/>
    </source>
</evidence>